<dbReference type="EMBL" id="CP015641">
    <property type="protein sequence ID" value="ANF25378.1"/>
    <property type="molecule type" value="Genomic_DNA"/>
</dbReference>
<dbReference type="AlphaFoldDB" id="A0A172WPG9"/>
<evidence type="ECO:0000259" key="1">
    <source>
        <dbReference type="Pfam" id="PF09994"/>
    </source>
</evidence>
<gene>
    <name evidence="2" type="ORF">PS273GM_09570</name>
</gene>
<dbReference type="PANTHER" id="PTHR33840">
    <property type="match status" value="1"/>
</dbReference>
<dbReference type="Proteomes" id="UP000077787">
    <property type="component" value="Chromosome"/>
</dbReference>
<name>A0A172WPG9_STUST</name>
<proteinExistence type="predicted"/>
<feature type="domain" description="T6SS Phospholipase effector Tle1-like catalytic" evidence="1">
    <location>
        <begin position="237"/>
        <end position="326"/>
    </location>
</feature>
<dbReference type="OrthoDB" id="4378831at2"/>
<evidence type="ECO:0000313" key="3">
    <source>
        <dbReference type="Proteomes" id="UP000077787"/>
    </source>
</evidence>
<reference evidence="2 3" key="1">
    <citation type="submission" date="2016-05" db="EMBL/GenBank/DDBJ databases">
        <title>Genome sequence of Pseudomonas stutzeri 273 and identification of the exopolysaccharide biosynthesis locus.</title>
        <authorList>
            <person name="Wu S."/>
            <person name="Sun C."/>
        </authorList>
    </citation>
    <scope>NUCLEOTIDE SEQUENCE [LARGE SCALE GENOMIC DNA]</scope>
    <source>
        <strain evidence="2 3">273</strain>
    </source>
</reference>
<dbReference type="Pfam" id="PF09994">
    <property type="entry name" value="T6SS_Tle1-like_cat"/>
    <property type="match status" value="1"/>
</dbReference>
<protein>
    <recommendedName>
        <fullName evidence="1">T6SS Phospholipase effector Tle1-like catalytic domain-containing protein</fullName>
    </recommendedName>
</protein>
<sequence>MSGYIPNIPQAKREAELRNVEPVDIHAERWAEYERHAKQPAKPAEKIKLALRIGVFFDGTGNNATNSALGLACGAQHPIQKEDLDASCQPYMANPNSSYGNDITNIKKLSELYSAPPIPEGPGPYKRLSSKLYVDGVGTEAGQEDRFVGAGAGRGASGVSSKVQEAFSRIKDVIDDVFKQNPDCEINSVTFDCFGFSRGAAAARHFANEVVRGDQGPLRAALHDNPKAFCSSFVPRYQHGVDVRFIGLFDTVASVGGLANLGIIRSSITPGLNLHLPRKYFSNVVQLVARDEVRANFPLSTVKPDHTEITLPGAHSDIGGGYLSEVEECVLVTPMQALVVAKGVDVKTTSIYRDAEQAKRRLVTEGWPPSMLEVVTPDPQLVPVDPADRLAPRQTRVYAGLQLTRRVRGELSGVYLRVMYMLAKKAGAPMDDIPAEPQYLLPAELEPLVNRFATGDYNTTSAEEELLKQRYIHVSAHWNHPVKTRSADGIKLVYINAPSPDGIRRRHPHVPDWTLL</sequence>
<evidence type="ECO:0000313" key="2">
    <source>
        <dbReference type="EMBL" id="ANF25378.1"/>
    </source>
</evidence>
<dbReference type="RefSeq" id="WP_064481306.1">
    <property type="nucleotide sequence ID" value="NZ_CP015641.1"/>
</dbReference>
<dbReference type="InterPro" id="IPR018712">
    <property type="entry name" value="Tle1-like_cat"/>
</dbReference>
<organism evidence="2 3">
    <name type="scientific">Stutzerimonas stutzeri</name>
    <name type="common">Pseudomonas stutzeri</name>
    <dbReference type="NCBI Taxonomy" id="316"/>
    <lineage>
        <taxon>Bacteria</taxon>
        <taxon>Pseudomonadati</taxon>
        <taxon>Pseudomonadota</taxon>
        <taxon>Gammaproteobacteria</taxon>
        <taxon>Pseudomonadales</taxon>
        <taxon>Pseudomonadaceae</taxon>
        <taxon>Stutzerimonas</taxon>
    </lineage>
</organism>
<dbReference type="PANTHER" id="PTHR33840:SF1">
    <property type="entry name" value="TLE1 PHOSPHOLIPASE DOMAIN-CONTAINING PROTEIN"/>
    <property type="match status" value="1"/>
</dbReference>
<accession>A0A172WPG9</accession>